<proteinExistence type="predicted"/>
<evidence type="ECO:0000313" key="1">
    <source>
        <dbReference type="EMBL" id="KAF5828095.1"/>
    </source>
</evidence>
<organism evidence="1 2">
    <name type="scientific">Dunaliella salina</name>
    <name type="common">Green alga</name>
    <name type="synonym">Protococcus salinus</name>
    <dbReference type="NCBI Taxonomy" id="3046"/>
    <lineage>
        <taxon>Eukaryota</taxon>
        <taxon>Viridiplantae</taxon>
        <taxon>Chlorophyta</taxon>
        <taxon>core chlorophytes</taxon>
        <taxon>Chlorophyceae</taxon>
        <taxon>CS clade</taxon>
        <taxon>Chlamydomonadales</taxon>
        <taxon>Dunaliellaceae</taxon>
        <taxon>Dunaliella</taxon>
    </lineage>
</organism>
<protein>
    <submittedName>
        <fullName evidence="1">Uncharacterized protein</fullName>
    </submittedName>
</protein>
<sequence>MDKFKVPELAGKLQKFRRCHNLEGKPVIAHLMVCENARAARHVPVDRRQSAHHCLQRFSQCAAASTKGAKAGNRWVLLICSMFQGHYVSETKIHTSKFFFSILNGCKLLELQSETLFQGEYQANFHPFKRPFPEVCNLAKDMCSLIGSSVAQRLAPPVQKSLAGSETPATVALAQSFLDTTAVSYNPENDGQLQDCAGCM</sequence>
<comment type="caution">
    <text evidence="1">The sequence shown here is derived from an EMBL/GenBank/DDBJ whole genome shotgun (WGS) entry which is preliminary data.</text>
</comment>
<dbReference type="Proteomes" id="UP000815325">
    <property type="component" value="Unassembled WGS sequence"/>
</dbReference>
<gene>
    <name evidence="1" type="ORF">DUNSADRAFT_18205</name>
</gene>
<accession>A0ABQ7G0J8</accession>
<keyword evidence="2" id="KW-1185">Reference proteome</keyword>
<evidence type="ECO:0000313" key="2">
    <source>
        <dbReference type="Proteomes" id="UP000815325"/>
    </source>
</evidence>
<reference evidence="1" key="1">
    <citation type="submission" date="2017-08" db="EMBL/GenBank/DDBJ databases">
        <authorList>
            <person name="Polle J.E."/>
            <person name="Barry K."/>
            <person name="Cushman J."/>
            <person name="Schmutz J."/>
            <person name="Tran D."/>
            <person name="Hathwaick L.T."/>
            <person name="Yim W.C."/>
            <person name="Jenkins J."/>
            <person name="Mckie-Krisberg Z.M."/>
            <person name="Prochnik S."/>
            <person name="Lindquist E."/>
            <person name="Dockter R.B."/>
            <person name="Adam C."/>
            <person name="Molina H."/>
            <person name="Bunkerborg J."/>
            <person name="Jin E."/>
            <person name="Buchheim M."/>
            <person name="Magnuson J."/>
        </authorList>
    </citation>
    <scope>NUCLEOTIDE SEQUENCE</scope>
    <source>
        <strain evidence="1">CCAP 19/18</strain>
    </source>
</reference>
<dbReference type="EMBL" id="MU070364">
    <property type="protein sequence ID" value="KAF5828095.1"/>
    <property type="molecule type" value="Genomic_DNA"/>
</dbReference>
<name>A0ABQ7G0J8_DUNSA</name>